<dbReference type="InterPro" id="IPR013786">
    <property type="entry name" value="AcylCoA_DH/ox_N"/>
</dbReference>
<dbReference type="Gene3D" id="1.20.140.10">
    <property type="entry name" value="Butyryl-CoA Dehydrogenase, subunit A, domain 3"/>
    <property type="match status" value="2"/>
</dbReference>
<dbReference type="Pfam" id="PF02771">
    <property type="entry name" value="Acyl-CoA_dh_N"/>
    <property type="match status" value="1"/>
</dbReference>
<accession>A0A917K4Q4</accession>
<evidence type="ECO:0000256" key="5">
    <source>
        <dbReference type="ARBA" id="ARBA00023002"/>
    </source>
</evidence>
<evidence type="ECO:0000259" key="11">
    <source>
        <dbReference type="Pfam" id="PF21263"/>
    </source>
</evidence>
<evidence type="ECO:0000256" key="1">
    <source>
        <dbReference type="ARBA" id="ARBA00001974"/>
    </source>
</evidence>
<evidence type="ECO:0000259" key="9">
    <source>
        <dbReference type="Pfam" id="PF02770"/>
    </source>
</evidence>
<dbReference type="SUPFAM" id="SSF56645">
    <property type="entry name" value="Acyl-CoA dehydrogenase NM domain-like"/>
    <property type="match status" value="1"/>
</dbReference>
<keyword evidence="5 7" id="KW-0560">Oxidoreductase</keyword>
<dbReference type="InterPro" id="IPR006089">
    <property type="entry name" value="Acyl-CoA_DH_CS"/>
</dbReference>
<comment type="cofactor">
    <cofactor evidence="1 7">
        <name>FAD</name>
        <dbReference type="ChEBI" id="CHEBI:57692"/>
    </cofactor>
</comment>
<dbReference type="FunFam" id="1.20.140.10:FF:000019">
    <property type="entry name" value="Acyl-CoA dehydrogenase"/>
    <property type="match status" value="1"/>
</dbReference>
<keyword evidence="4 7" id="KW-0274">FAD</keyword>
<dbReference type="GO" id="GO:0050660">
    <property type="term" value="F:flavin adenine dinucleotide binding"/>
    <property type="evidence" value="ECO:0007669"/>
    <property type="project" value="InterPro"/>
</dbReference>
<dbReference type="Proteomes" id="UP000637695">
    <property type="component" value="Unassembled WGS sequence"/>
</dbReference>
<comment type="caution">
    <text evidence="12">The sequence shown here is derived from an EMBL/GenBank/DDBJ whole genome shotgun (WGS) entry which is preliminary data.</text>
</comment>
<dbReference type="Pfam" id="PF21263">
    <property type="entry name" value="Acyl-CoA-dh_C"/>
    <property type="match status" value="1"/>
</dbReference>
<evidence type="ECO:0000259" key="8">
    <source>
        <dbReference type="Pfam" id="PF00441"/>
    </source>
</evidence>
<dbReference type="Pfam" id="PF00441">
    <property type="entry name" value="Acyl-CoA_dh_1"/>
    <property type="match status" value="1"/>
</dbReference>
<dbReference type="InterPro" id="IPR009075">
    <property type="entry name" value="AcylCo_DH/oxidase_C"/>
</dbReference>
<dbReference type="Gene3D" id="2.40.110.10">
    <property type="entry name" value="Butyryl-CoA Dehydrogenase, subunit A, domain 2"/>
    <property type="match status" value="1"/>
</dbReference>
<feature type="domain" description="Acyl-CoA oxidase/dehydrogenase middle" evidence="9">
    <location>
        <begin position="145"/>
        <end position="238"/>
    </location>
</feature>
<name>A0A917K4Q4_9BACL</name>
<comment type="catalytic activity">
    <reaction evidence="6">
        <text>a 2,3-saturated acyl-CoA + A = a 2,3-dehydroacyl-CoA + AH2</text>
        <dbReference type="Rhea" id="RHEA:48608"/>
        <dbReference type="ChEBI" id="CHEBI:13193"/>
        <dbReference type="ChEBI" id="CHEBI:17499"/>
        <dbReference type="ChEBI" id="CHEBI:60015"/>
        <dbReference type="ChEBI" id="CHEBI:65111"/>
    </reaction>
</comment>
<dbReference type="GO" id="GO:0003995">
    <property type="term" value="F:acyl-CoA dehydrogenase activity"/>
    <property type="evidence" value="ECO:0007669"/>
    <property type="project" value="InterPro"/>
</dbReference>
<feature type="domain" description="Acyl-CoA dehydrogenase/oxidase C-terminal" evidence="8">
    <location>
        <begin position="250"/>
        <end position="413"/>
    </location>
</feature>
<dbReference type="PROSITE" id="PS00073">
    <property type="entry name" value="ACYL_COA_DH_2"/>
    <property type="match status" value="1"/>
</dbReference>
<proteinExistence type="inferred from homology"/>
<evidence type="ECO:0000256" key="6">
    <source>
        <dbReference type="ARBA" id="ARBA00052546"/>
    </source>
</evidence>
<dbReference type="SUPFAM" id="SSF47203">
    <property type="entry name" value="Acyl-CoA dehydrogenase C-terminal domain-like"/>
    <property type="match status" value="2"/>
</dbReference>
<evidence type="ECO:0000313" key="12">
    <source>
        <dbReference type="EMBL" id="GGI98097.1"/>
    </source>
</evidence>
<reference evidence="12" key="1">
    <citation type="journal article" date="2014" name="Int. J. Syst. Evol. Microbiol.">
        <title>Complete genome sequence of Corynebacterium casei LMG S-19264T (=DSM 44701T), isolated from a smear-ripened cheese.</title>
        <authorList>
            <consortium name="US DOE Joint Genome Institute (JGI-PGF)"/>
            <person name="Walter F."/>
            <person name="Albersmeier A."/>
            <person name="Kalinowski J."/>
            <person name="Ruckert C."/>
        </authorList>
    </citation>
    <scope>NUCLEOTIDE SEQUENCE</scope>
    <source>
        <strain evidence="12">JCM 18487</strain>
    </source>
</reference>
<evidence type="ECO:0000256" key="3">
    <source>
        <dbReference type="ARBA" id="ARBA00022630"/>
    </source>
</evidence>
<keyword evidence="3 7" id="KW-0285">Flavoprotein</keyword>
<dbReference type="FunFam" id="1.10.540.10:FF:000001">
    <property type="entry name" value="Very long-chain-specific acyl-CoA dehydrogenase, mitochondrial"/>
    <property type="match status" value="1"/>
</dbReference>
<dbReference type="InterPro" id="IPR006091">
    <property type="entry name" value="Acyl-CoA_Oxase/DH_mid-dom"/>
</dbReference>
<dbReference type="InterPro" id="IPR046373">
    <property type="entry name" value="Acyl-CoA_Oxase/DH_mid-dom_sf"/>
</dbReference>
<evidence type="ECO:0000256" key="2">
    <source>
        <dbReference type="ARBA" id="ARBA00009347"/>
    </source>
</evidence>
<dbReference type="PANTHER" id="PTHR43884:SF12">
    <property type="entry name" value="ISOVALERYL-COA DEHYDROGENASE, MITOCHONDRIAL-RELATED"/>
    <property type="match status" value="1"/>
</dbReference>
<protein>
    <submittedName>
        <fullName evidence="12">Acyl-CoA dehydrogenase</fullName>
    </submittedName>
</protein>
<gene>
    <name evidence="12" type="ORF">GCM10010885_04660</name>
</gene>
<dbReference type="RefSeq" id="WP_188880918.1">
    <property type="nucleotide sequence ID" value="NZ_BMOY01000004.1"/>
</dbReference>
<comment type="similarity">
    <text evidence="2 7">Belongs to the acyl-CoA dehydrogenase family.</text>
</comment>
<evidence type="ECO:0000313" key="13">
    <source>
        <dbReference type="Proteomes" id="UP000637695"/>
    </source>
</evidence>
<reference evidence="12" key="2">
    <citation type="submission" date="2020-09" db="EMBL/GenBank/DDBJ databases">
        <authorList>
            <person name="Sun Q."/>
            <person name="Ohkuma M."/>
        </authorList>
    </citation>
    <scope>NUCLEOTIDE SEQUENCE</scope>
    <source>
        <strain evidence="12">JCM 18487</strain>
    </source>
</reference>
<dbReference type="PROSITE" id="PS00072">
    <property type="entry name" value="ACYL_COA_DH_1"/>
    <property type="match status" value="1"/>
</dbReference>
<dbReference type="Pfam" id="PF02770">
    <property type="entry name" value="Acyl-CoA_dh_M"/>
    <property type="match status" value="1"/>
</dbReference>
<dbReference type="InterPro" id="IPR049426">
    <property type="entry name" value="Acyl-CoA-dh-like_C"/>
</dbReference>
<organism evidence="12 13">
    <name type="scientific">Alicyclobacillus cellulosilyticus</name>
    <dbReference type="NCBI Taxonomy" id="1003997"/>
    <lineage>
        <taxon>Bacteria</taxon>
        <taxon>Bacillati</taxon>
        <taxon>Bacillota</taxon>
        <taxon>Bacilli</taxon>
        <taxon>Bacillales</taxon>
        <taxon>Alicyclobacillaceae</taxon>
        <taxon>Alicyclobacillus</taxon>
    </lineage>
</organism>
<evidence type="ECO:0000256" key="4">
    <source>
        <dbReference type="ARBA" id="ARBA00022827"/>
    </source>
</evidence>
<evidence type="ECO:0000256" key="7">
    <source>
        <dbReference type="RuleBase" id="RU362125"/>
    </source>
</evidence>
<keyword evidence="13" id="KW-1185">Reference proteome</keyword>
<dbReference type="FunFam" id="2.40.110.10:FF:000001">
    <property type="entry name" value="Acyl-CoA dehydrogenase, mitochondrial"/>
    <property type="match status" value="1"/>
</dbReference>
<evidence type="ECO:0000259" key="10">
    <source>
        <dbReference type="Pfam" id="PF02771"/>
    </source>
</evidence>
<dbReference type="EMBL" id="BMOY01000004">
    <property type="protein sequence ID" value="GGI98097.1"/>
    <property type="molecule type" value="Genomic_DNA"/>
</dbReference>
<dbReference type="InterPro" id="IPR036250">
    <property type="entry name" value="AcylCo_DH-like_C"/>
</dbReference>
<feature type="domain" description="Acyl-CoA dehydrogenase-like C-terminal" evidence="11">
    <location>
        <begin position="460"/>
        <end position="560"/>
    </location>
</feature>
<feature type="domain" description="Acyl-CoA dehydrogenase/oxidase N-terminal" evidence="10">
    <location>
        <begin position="29"/>
        <end position="141"/>
    </location>
</feature>
<dbReference type="InterPro" id="IPR037069">
    <property type="entry name" value="AcylCoA_DH/ox_N_sf"/>
</dbReference>
<dbReference type="PANTHER" id="PTHR43884">
    <property type="entry name" value="ACYL-COA DEHYDROGENASE"/>
    <property type="match status" value="1"/>
</dbReference>
<sequence>MERAPWMRGGAFLIADTPAEAVFTPEDFTAEHRLIHEAARSFVEREVRPHLAALERQDWDLTVRLLRKAGQQGLLAAEVPEAYGGLGLDKVSAALISEALAQGGSFALSHGAHVGIGTLPIVFFGSEDQKTRYLPALAAGDKFAAYALTEPESGSDALSARTTARLAPDGRHYILNGSKQFITNAAFADVFIVYAKIDGERFSAFIVERDFPGVATGPEEHKMGIKASSTRPLILQDVPVPVENLLGEPGRGHVIAFNILNIGRHKLAVGCVGGMKEAIAEAVRYAQTRRQFGRAIAEFPLIQQKLADMAIRAFVTESMCYRTTGDIDRELSADGGPADGRDAARRIAEYALECSINKVYASEALGFVVDEAVQIHGGYGYIEDYPVERMYRDARINRIFEGTNEINRLLIPEMLLRRAMKGELPLLQAAKDVEREVFNPSPDEAQGVFAAERRLLTVGKRLFLYTGGLAVQRFGQALEGEQEILAALADLAIEVYAAESALLRAEKAAERGGGRAEHQADMVRVYVREAFDRIAARSRDALAAMEEGDALRTHLAVWRKWTRYEPVNGKRMKREIAGRILAAGGYFA</sequence>
<dbReference type="Gene3D" id="1.10.540.10">
    <property type="entry name" value="Acyl-CoA dehydrogenase/oxidase, N-terminal domain"/>
    <property type="match status" value="1"/>
</dbReference>
<dbReference type="InterPro" id="IPR009100">
    <property type="entry name" value="AcylCoA_DH/oxidase_NM_dom_sf"/>
</dbReference>
<dbReference type="AlphaFoldDB" id="A0A917K4Q4"/>